<comment type="function">
    <text evidence="6">Redox regulated molecular chaperone. Protects both thermally unfolding and oxidatively damaged proteins from irreversible aggregation. Plays an important role in the bacterial defense system toward oxidative stress.</text>
</comment>
<dbReference type="SUPFAM" id="SSF64397">
    <property type="entry name" value="Hsp33 domain"/>
    <property type="match status" value="1"/>
</dbReference>
<dbReference type="InterPro" id="IPR016153">
    <property type="entry name" value="Heat_shock_Hsp33_N"/>
</dbReference>
<dbReference type="Gene3D" id="3.55.30.10">
    <property type="entry name" value="Hsp33 domain"/>
    <property type="match status" value="1"/>
</dbReference>
<comment type="subcellular location">
    <subcellularLocation>
        <location evidence="6">Cytoplasm</location>
    </subcellularLocation>
</comment>
<dbReference type="PIRSF" id="PIRSF005261">
    <property type="entry name" value="Heat_shock_Hsp33"/>
    <property type="match status" value="1"/>
</dbReference>
<feature type="disulfide bond" description="Redox-active" evidence="6">
    <location>
        <begin position="238"/>
        <end position="240"/>
    </location>
</feature>
<gene>
    <name evidence="6" type="primary">hslO</name>
    <name evidence="7" type="ORF">A3O14_06605</name>
</gene>
<sequence length="300" mass="32478">MSDYLVKSLAFDGQIRAYAVDATETVSTAQKLHDTWSAASAALGRSLVGTLLLASASLQGDETMTVKINGNGPVGGIVVDGNANGTVKGYVQNPHVHLPLNDKHKIDVKGAVGTEGFLAVTKDLGLKEPFTGQVPLVSGELGEDFTYYLAKSEQIPSSVGLSVFVNSDNSIETAGGFMIQVMPGAKEETISQIEKRLAEIPMVSEMMRDGKKPEDILNEILGAENVKILDKMPVSYHCDCSRERFLGVLTSLPTDQLQEMADEDHGAEAVCHFCGKKYQFTEDELRKIIKVKKQNGKKED</sequence>
<evidence type="ECO:0000313" key="8">
    <source>
        <dbReference type="Proteomes" id="UP000078520"/>
    </source>
</evidence>
<dbReference type="GO" id="GO:0005737">
    <property type="term" value="C:cytoplasm"/>
    <property type="evidence" value="ECO:0007669"/>
    <property type="project" value="UniProtKB-SubCell"/>
</dbReference>
<dbReference type="GO" id="GO:0051082">
    <property type="term" value="F:unfolded protein binding"/>
    <property type="evidence" value="ECO:0007669"/>
    <property type="project" value="UniProtKB-UniRule"/>
</dbReference>
<protein>
    <recommendedName>
        <fullName evidence="6">33 kDa chaperonin</fullName>
    </recommendedName>
    <alternativeName>
        <fullName evidence="6">Heat shock protein 33 homolog</fullName>
        <shortName evidence="6">HSP33</shortName>
    </alternativeName>
</protein>
<proteinExistence type="inferred from homology"/>
<evidence type="ECO:0000256" key="5">
    <source>
        <dbReference type="ARBA" id="ARBA00023284"/>
    </source>
</evidence>
<accession>A0A179CUW6</accession>
<dbReference type="AlphaFoldDB" id="A0A179CUW6"/>
<dbReference type="CDD" id="cd00498">
    <property type="entry name" value="Hsp33"/>
    <property type="match status" value="1"/>
</dbReference>
<dbReference type="OrthoDB" id="9776534at2"/>
<reference evidence="8" key="1">
    <citation type="submission" date="2016-03" db="EMBL/GenBank/DDBJ databases">
        <authorList>
            <person name="Johnson T.J."/>
            <person name="Youmans B."/>
            <person name="Case K."/>
            <person name="Noll S."/>
        </authorList>
    </citation>
    <scope>NUCLEOTIDE SEQUENCE [LARGE SCALE GENOMIC DNA]</scope>
    <source>
        <strain evidence="8">UMNLAv8</strain>
    </source>
</reference>
<dbReference type="GO" id="GO:0042026">
    <property type="term" value="P:protein refolding"/>
    <property type="evidence" value="ECO:0007669"/>
    <property type="project" value="TreeGrafter"/>
</dbReference>
<evidence type="ECO:0000313" key="7">
    <source>
        <dbReference type="EMBL" id="OAQ07129.1"/>
    </source>
</evidence>
<evidence type="ECO:0000256" key="6">
    <source>
        <dbReference type="HAMAP-Rule" id="MF_00117"/>
    </source>
</evidence>
<dbReference type="HAMAP" id="MF_00117">
    <property type="entry name" value="HslO"/>
    <property type="match status" value="1"/>
</dbReference>
<name>A0A179CUW6_9LACO</name>
<comment type="similarity">
    <text evidence="6">Belongs to the HSP33 family.</text>
</comment>
<dbReference type="GO" id="GO:0044183">
    <property type="term" value="F:protein folding chaperone"/>
    <property type="evidence" value="ECO:0007669"/>
    <property type="project" value="TreeGrafter"/>
</dbReference>
<keyword evidence="3 6" id="KW-1015">Disulfide bond</keyword>
<organism evidence="7 8">
    <name type="scientific">Ligilactobacillus aviarius</name>
    <dbReference type="NCBI Taxonomy" id="1606"/>
    <lineage>
        <taxon>Bacteria</taxon>
        <taxon>Bacillati</taxon>
        <taxon>Bacillota</taxon>
        <taxon>Bacilli</taxon>
        <taxon>Lactobacillales</taxon>
        <taxon>Lactobacillaceae</taxon>
        <taxon>Ligilactobacillus</taxon>
    </lineage>
</organism>
<dbReference type="RefSeq" id="WP_064208304.1">
    <property type="nucleotide sequence ID" value="NZ_LVKC01000016.1"/>
</dbReference>
<dbReference type="NCBIfam" id="NF001033">
    <property type="entry name" value="PRK00114.1"/>
    <property type="match status" value="1"/>
</dbReference>
<evidence type="ECO:0000256" key="3">
    <source>
        <dbReference type="ARBA" id="ARBA00023157"/>
    </source>
</evidence>
<dbReference type="SUPFAM" id="SSF118352">
    <property type="entry name" value="HSP33 redox switch-like"/>
    <property type="match status" value="1"/>
</dbReference>
<keyword evidence="2 6" id="KW-0862">Zinc</keyword>
<dbReference type="EMBL" id="LVKI01000039">
    <property type="protein sequence ID" value="OAQ07129.1"/>
    <property type="molecule type" value="Genomic_DNA"/>
</dbReference>
<dbReference type="Pfam" id="PF01430">
    <property type="entry name" value="HSP33"/>
    <property type="match status" value="1"/>
</dbReference>
<evidence type="ECO:0000256" key="4">
    <source>
        <dbReference type="ARBA" id="ARBA00023186"/>
    </source>
</evidence>
<keyword evidence="4 6" id="KW-0143">Chaperone</keyword>
<dbReference type="InterPro" id="IPR000397">
    <property type="entry name" value="Heat_shock_Hsp33"/>
</dbReference>
<dbReference type="Gene3D" id="3.90.1280.10">
    <property type="entry name" value="HSP33 redox switch-like"/>
    <property type="match status" value="1"/>
</dbReference>
<comment type="PTM">
    <text evidence="6">Under oxidizing conditions two disulfide bonds are formed involving the reactive cysteines. Under reducing conditions zinc is bound to the reactive cysteines and the protein is inactive.</text>
</comment>
<keyword evidence="1 6" id="KW-0963">Cytoplasm</keyword>
<dbReference type="PANTHER" id="PTHR30111">
    <property type="entry name" value="33 KDA CHAPERONIN"/>
    <property type="match status" value="1"/>
</dbReference>
<dbReference type="PANTHER" id="PTHR30111:SF1">
    <property type="entry name" value="33 KDA CHAPERONIN"/>
    <property type="match status" value="1"/>
</dbReference>
<dbReference type="Proteomes" id="UP000078520">
    <property type="component" value="Unassembled WGS sequence"/>
</dbReference>
<evidence type="ECO:0000256" key="1">
    <source>
        <dbReference type="ARBA" id="ARBA00022490"/>
    </source>
</evidence>
<comment type="caution">
    <text evidence="7">The sequence shown here is derived from an EMBL/GenBank/DDBJ whole genome shotgun (WGS) entry which is preliminary data.</text>
</comment>
<evidence type="ECO:0000256" key="2">
    <source>
        <dbReference type="ARBA" id="ARBA00022833"/>
    </source>
</evidence>
<dbReference type="InterPro" id="IPR016154">
    <property type="entry name" value="Heat_shock_Hsp33_C"/>
</dbReference>
<keyword evidence="5 6" id="KW-0676">Redox-active center</keyword>
<feature type="disulfide bond" description="Redox-active" evidence="6">
    <location>
        <begin position="271"/>
        <end position="274"/>
    </location>
</feature>